<proteinExistence type="predicted"/>
<dbReference type="InterPro" id="IPR046450">
    <property type="entry name" value="PA_dom_sf"/>
</dbReference>
<sequence>MIQPLYELFGREVSGHNAKRMATDITRQDHTCSFEGFSKTARYCEQVMKEIGLSEVERLRFPADGRTVYGDHRMSKAWDAAFAELRIVEPRDRERVLCSYLDEPLSLAMYSAPTPKGGLTAEVVAVEGGSKEEDYRGIDVRGKFVLTGLHAGGVAGVAGRRGAVGVVSDHMPAFPPARDTAFDLPEGRVWQRVRPEDRRPAFVLSPKLGHQVREMIRRGPVRLRAEVRSRTYDGEICAVTGVIPGRRRDQEFLIVSHLFEPGANDNASGAACSLEVARCIRHLIATGRLPRPERTIRVLLPQEVYTTVAFAQTRRETIRRTVAALNPDMVGEDQALCRSAMIYQRTPDACPSFMNHFMEWAFGFVADRFVRPETATKEPYYHAFDADYWGNDCFLSDPVIGVPTLGFIDWPDRFYHTSLDVPDHIDPASIGRFGVICASMAAFVASAGPREARWLAEVAAFGAERDLARAAQDAVTRSYGAGADAEALLSGLAGRIDYLLDREEAALRSVLNLLPKGAQAGVRSHVEGLAETVKGAAQRHEAHARRALGADATRPSPKRLSAPERRAAGLVLRRTIQGPLTFQGLRPVAQRQLTAIRRKGIPKNFLFWMDGRRSLIDIQRKCEVESGRADLKTLMAFAAFLEKHRYVERVRSINKE</sequence>
<dbReference type="InterPro" id="IPR039373">
    <property type="entry name" value="Peptidase_M28B"/>
</dbReference>
<dbReference type="AlphaFoldDB" id="A0A1F6CQU5"/>
<name>A0A1F6CQU5_HANXR</name>
<dbReference type="SUPFAM" id="SSF53187">
    <property type="entry name" value="Zn-dependent exopeptidases"/>
    <property type="match status" value="1"/>
</dbReference>
<evidence type="ECO:0000259" key="1">
    <source>
        <dbReference type="Pfam" id="PF04389"/>
    </source>
</evidence>
<dbReference type="PANTHER" id="PTHR10404">
    <property type="entry name" value="N-ACETYLATED-ALPHA-LINKED ACIDIC DIPEPTIDASE"/>
    <property type="match status" value="1"/>
</dbReference>
<dbReference type="EMBL" id="MFKF01000182">
    <property type="protein sequence ID" value="OGG51487.1"/>
    <property type="molecule type" value="Genomic_DNA"/>
</dbReference>
<gene>
    <name evidence="2" type="ORF">A3F84_08685</name>
</gene>
<dbReference type="SUPFAM" id="SSF52025">
    <property type="entry name" value="PA domain"/>
    <property type="match status" value="1"/>
</dbReference>
<feature type="domain" description="Peptidase M28" evidence="1">
    <location>
        <begin position="239"/>
        <end position="439"/>
    </location>
</feature>
<dbReference type="Gene3D" id="3.40.630.10">
    <property type="entry name" value="Zn peptidases"/>
    <property type="match status" value="1"/>
</dbReference>
<dbReference type="Pfam" id="PF04389">
    <property type="entry name" value="Peptidase_M28"/>
    <property type="match status" value="1"/>
</dbReference>
<evidence type="ECO:0000313" key="2">
    <source>
        <dbReference type="EMBL" id="OGG51487.1"/>
    </source>
</evidence>
<dbReference type="InterPro" id="IPR007484">
    <property type="entry name" value="Peptidase_M28"/>
</dbReference>
<dbReference type="PANTHER" id="PTHR10404:SF46">
    <property type="entry name" value="VACUOLAR PROTEIN SORTING-ASSOCIATED PROTEIN 70"/>
    <property type="match status" value="1"/>
</dbReference>
<comment type="caution">
    <text evidence="2">The sequence shown here is derived from an EMBL/GenBank/DDBJ whole genome shotgun (WGS) entry which is preliminary data.</text>
</comment>
<dbReference type="Proteomes" id="UP000178606">
    <property type="component" value="Unassembled WGS sequence"/>
</dbReference>
<reference evidence="2 3" key="1">
    <citation type="journal article" date="2016" name="Nat. Commun.">
        <title>Thousands of microbial genomes shed light on interconnected biogeochemical processes in an aquifer system.</title>
        <authorList>
            <person name="Anantharaman K."/>
            <person name="Brown C.T."/>
            <person name="Hug L.A."/>
            <person name="Sharon I."/>
            <person name="Castelle C.J."/>
            <person name="Probst A.J."/>
            <person name="Thomas B.C."/>
            <person name="Singh A."/>
            <person name="Wilkins M.J."/>
            <person name="Karaoz U."/>
            <person name="Brodie E.L."/>
            <person name="Williams K.H."/>
            <person name="Hubbard S.S."/>
            <person name="Banfield J.F."/>
        </authorList>
    </citation>
    <scope>NUCLEOTIDE SEQUENCE [LARGE SCALE GENOMIC DNA]</scope>
    <source>
        <strain evidence="3">RIFCSPLOWO2_12_FULL_64_10</strain>
    </source>
</reference>
<protein>
    <recommendedName>
        <fullName evidence="1">Peptidase M28 domain-containing protein</fullName>
    </recommendedName>
</protein>
<accession>A0A1F6CQU5</accession>
<evidence type="ECO:0000313" key="3">
    <source>
        <dbReference type="Proteomes" id="UP000178606"/>
    </source>
</evidence>
<dbReference type="Gene3D" id="3.50.30.30">
    <property type="match status" value="1"/>
</dbReference>
<organism evidence="2 3">
    <name type="scientific">Handelsmanbacteria sp. (strain RIFCSPLOWO2_12_FULL_64_10)</name>
    <dbReference type="NCBI Taxonomy" id="1817868"/>
    <lineage>
        <taxon>Bacteria</taxon>
        <taxon>Candidatus Handelsmaniibacteriota</taxon>
    </lineage>
</organism>